<evidence type="ECO:0000256" key="1">
    <source>
        <dbReference type="ARBA" id="ARBA00001946"/>
    </source>
</evidence>
<evidence type="ECO:0000313" key="6">
    <source>
        <dbReference type="EMBL" id="OMG73864.1"/>
    </source>
</evidence>
<feature type="region of interest" description="Disordered" evidence="4">
    <location>
        <begin position="213"/>
        <end position="234"/>
    </location>
</feature>
<organism evidence="6 7">
    <name type="scientific">Burkholderia ubonensis</name>
    <dbReference type="NCBI Taxonomy" id="101571"/>
    <lineage>
        <taxon>Bacteria</taxon>
        <taxon>Pseudomonadati</taxon>
        <taxon>Pseudomonadota</taxon>
        <taxon>Betaproteobacteria</taxon>
        <taxon>Burkholderiales</taxon>
        <taxon>Burkholderiaceae</taxon>
        <taxon>Burkholderia</taxon>
        <taxon>Burkholderia cepacia complex</taxon>
    </lineage>
</organism>
<protein>
    <submittedName>
        <fullName evidence="6">Nuclease</fullName>
    </submittedName>
</protein>
<comment type="caution">
    <text evidence="6">The sequence shown here is derived from an EMBL/GenBank/DDBJ whole genome shotgun (WGS) entry which is preliminary data.</text>
</comment>
<accession>A0A1R1JEV9</accession>
<dbReference type="GO" id="GO:0016788">
    <property type="term" value="F:hydrolase activity, acting on ester bonds"/>
    <property type="evidence" value="ECO:0007669"/>
    <property type="project" value="InterPro"/>
</dbReference>
<keyword evidence="3" id="KW-0378">Hydrolase</keyword>
<dbReference type="InterPro" id="IPR014883">
    <property type="entry name" value="VRR_NUC"/>
</dbReference>
<dbReference type="GO" id="GO:0004518">
    <property type="term" value="F:nuclease activity"/>
    <property type="evidence" value="ECO:0007669"/>
    <property type="project" value="UniProtKB-KW"/>
</dbReference>
<dbReference type="Proteomes" id="UP000187194">
    <property type="component" value="Unassembled WGS sequence"/>
</dbReference>
<evidence type="ECO:0000313" key="7">
    <source>
        <dbReference type="Proteomes" id="UP000187194"/>
    </source>
</evidence>
<dbReference type="RefSeq" id="WP_076475386.1">
    <property type="nucleotide sequence ID" value="NZ_MTJZ01000008.1"/>
</dbReference>
<reference evidence="6 7" key="1">
    <citation type="submission" date="2017-01" db="EMBL/GenBank/DDBJ databases">
        <title>Phylogeographic, genomic and meropenem susceptibility analysis of Burkholderia ubonensis.</title>
        <authorList>
            <person name="Price E.P."/>
            <person name="Sarovich D.S."/>
            <person name="Webb J.R."/>
            <person name="Hall C.M."/>
            <person name="Sahl J.W."/>
            <person name="Kaestli M."/>
            <person name="Mayo M."/>
            <person name="Harrington G."/>
            <person name="Baker A.L."/>
            <person name="Sidak-Loftis L.C."/>
            <person name="Lummis M."/>
            <person name="Schupp J.M."/>
            <person name="Gillece J.D."/>
            <person name="Tuanyok A."/>
            <person name="Warner J."/>
            <person name="Busch J.D."/>
            <person name="Keim P."/>
            <person name="Currie B.J."/>
            <person name="Wagner D.M."/>
        </authorList>
    </citation>
    <scope>NUCLEOTIDE SEQUENCE [LARGE SCALE GENOMIC DNA]</scope>
    <source>
        <strain evidence="6 7">A21</strain>
    </source>
</reference>
<feature type="domain" description="VRR-NUC" evidence="5">
    <location>
        <begin position="80"/>
        <end position="178"/>
    </location>
</feature>
<evidence type="ECO:0000256" key="2">
    <source>
        <dbReference type="ARBA" id="ARBA00022722"/>
    </source>
</evidence>
<proteinExistence type="predicted"/>
<evidence type="ECO:0000259" key="5">
    <source>
        <dbReference type="SMART" id="SM00990"/>
    </source>
</evidence>
<gene>
    <name evidence="6" type="ORF">BW685_07480</name>
</gene>
<evidence type="ECO:0000256" key="3">
    <source>
        <dbReference type="ARBA" id="ARBA00022801"/>
    </source>
</evidence>
<evidence type="ECO:0000256" key="4">
    <source>
        <dbReference type="SAM" id="MobiDB-lite"/>
    </source>
</evidence>
<dbReference type="AlphaFoldDB" id="A0A1R1JEV9"/>
<keyword evidence="2" id="KW-0540">Nuclease</keyword>
<dbReference type="SMART" id="SM00990">
    <property type="entry name" value="VRR_NUC"/>
    <property type="match status" value="1"/>
</dbReference>
<feature type="compositionally biased region" description="Pro residues" evidence="4">
    <location>
        <begin position="224"/>
        <end position="234"/>
    </location>
</feature>
<comment type="cofactor">
    <cofactor evidence="1">
        <name>Mg(2+)</name>
        <dbReference type="ChEBI" id="CHEBI:18420"/>
    </cofactor>
</comment>
<dbReference type="EMBL" id="MTJZ01000008">
    <property type="protein sequence ID" value="OMG73864.1"/>
    <property type="molecule type" value="Genomic_DNA"/>
</dbReference>
<name>A0A1R1JEV9_9BURK</name>
<sequence>MSHDVPGGMSAEGTTTKVYLGGDLDQQDKKILCGALCQCKKGPNISIIGARLKQACVATKLNALDARGDSIYKPEVSYNMNEYPPAPIMSSRNPLEPHGFIPNWIKAHYPEGYVPGVGWIRRPDVVIVKDPGKPPTQDNLSGVVEMKFPPDKRDIEQIADYQEIAGPNAKVTELDPATCGCPDDGGEESSSPTADALRDAFSSIGRQVRKLLNQTGAGPAPGGGMPPPVTVPVR</sequence>